<organism evidence="9 10">
    <name type="scientific">Inhella inkyongensis</name>
    <dbReference type="NCBI Taxonomy" id="392593"/>
    <lineage>
        <taxon>Bacteria</taxon>
        <taxon>Pseudomonadati</taxon>
        <taxon>Pseudomonadota</taxon>
        <taxon>Betaproteobacteria</taxon>
        <taxon>Burkholderiales</taxon>
        <taxon>Sphaerotilaceae</taxon>
        <taxon>Inhella</taxon>
    </lineage>
</organism>
<dbReference type="EMBL" id="JACHHO010000003">
    <property type="protein sequence ID" value="MBB5204892.1"/>
    <property type="molecule type" value="Genomic_DNA"/>
</dbReference>
<dbReference type="PRINTS" id="PR00421">
    <property type="entry name" value="THIOREDOXIN"/>
</dbReference>
<keyword evidence="10" id="KW-1185">Reference proteome</keyword>
<dbReference type="Gene3D" id="3.40.30.10">
    <property type="entry name" value="Glutaredoxin"/>
    <property type="match status" value="1"/>
</dbReference>
<dbReference type="SUPFAM" id="SSF52833">
    <property type="entry name" value="Thioredoxin-like"/>
    <property type="match status" value="1"/>
</dbReference>
<dbReference type="GO" id="GO:0005829">
    <property type="term" value="C:cytosol"/>
    <property type="evidence" value="ECO:0007669"/>
    <property type="project" value="TreeGrafter"/>
</dbReference>
<keyword evidence="3" id="KW-0479">Metal-binding</keyword>
<evidence type="ECO:0000313" key="9">
    <source>
        <dbReference type="EMBL" id="MBB5204892.1"/>
    </source>
</evidence>
<dbReference type="PANTHER" id="PTHR45663">
    <property type="entry name" value="GEO12009P1"/>
    <property type="match status" value="1"/>
</dbReference>
<evidence type="ECO:0000256" key="5">
    <source>
        <dbReference type="ARBA" id="ARBA00023157"/>
    </source>
</evidence>
<evidence type="ECO:0000256" key="6">
    <source>
        <dbReference type="ARBA" id="ARBA00023284"/>
    </source>
</evidence>
<dbReference type="Pfam" id="PF21352">
    <property type="entry name" value="Zn_ribbon_Thio2"/>
    <property type="match status" value="1"/>
</dbReference>
<sequence length="140" mass="14720">MHLACAHCGAVNRVPEDRLGDGPVCAKCKTELAPAHPVALGDALFGAYVAKTEAPVLVDFWAAWCGPCRAMAPQFEAAAAQAPGVRFVKVDSDACPQASAQAQIRSIPTLVLYQGGREVARRSGVVPAAELLAWLRKLQG</sequence>
<feature type="domain" description="Thioredoxin" evidence="8">
    <location>
        <begin position="29"/>
        <end position="140"/>
    </location>
</feature>
<dbReference type="RefSeq" id="WP_138855073.1">
    <property type="nucleotide sequence ID" value="NZ_CP040709.1"/>
</dbReference>
<evidence type="ECO:0000256" key="3">
    <source>
        <dbReference type="ARBA" id="ARBA00022723"/>
    </source>
</evidence>
<keyword evidence="5" id="KW-1015">Disulfide bond</keyword>
<evidence type="ECO:0000256" key="7">
    <source>
        <dbReference type="NCBIfam" id="TIGR01068"/>
    </source>
</evidence>
<name>A0A840S5N9_9BURK</name>
<dbReference type="PROSITE" id="PS00194">
    <property type="entry name" value="THIOREDOXIN_1"/>
    <property type="match status" value="1"/>
</dbReference>
<dbReference type="PROSITE" id="PS51352">
    <property type="entry name" value="THIOREDOXIN_2"/>
    <property type="match status" value="1"/>
</dbReference>
<gene>
    <name evidence="9" type="ORF">HNQ51_002211</name>
</gene>
<keyword evidence="4" id="KW-0249">Electron transport</keyword>
<evidence type="ECO:0000259" key="8">
    <source>
        <dbReference type="PROSITE" id="PS51352"/>
    </source>
</evidence>
<comment type="similarity">
    <text evidence="1">Belongs to the thioredoxin family.</text>
</comment>
<dbReference type="AlphaFoldDB" id="A0A840S5N9"/>
<dbReference type="OrthoDB" id="9790390at2"/>
<proteinExistence type="inferred from homology"/>
<accession>A0A840S5N9</accession>
<dbReference type="InterPro" id="IPR013766">
    <property type="entry name" value="Thioredoxin_domain"/>
</dbReference>
<keyword evidence="2" id="KW-0813">Transport</keyword>
<keyword evidence="9" id="KW-0560">Oxidoreductase</keyword>
<dbReference type="Pfam" id="PF00085">
    <property type="entry name" value="Thioredoxin"/>
    <property type="match status" value="1"/>
</dbReference>
<comment type="caution">
    <text evidence="9">The sequence shown here is derived from an EMBL/GenBank/DDBJ whole genome shotgun (WGS) entry which is preliminary data.</text>
</comment>
<dbReference type="InterPro" id="IPR017937">
    <property type="entry name" value="Thioredoxin_CS"/>
</dbReference>
<dbReference type="InterPro" id="IPR036249">
    <property type="entry name" value="Thioredoxin-like_sf"/>
</dbReference>
<dbReference type="NCBIfam" id="TIGR01068">
    <property type="entry name" value="thioredoxin"/>
    <property type="match status" value="1"/>
</dbReference>
<dbReference type="GO" id="GO:0015035">
    <property type="term" value="F:protein-disulfide reductase activity"/>
    <property type="evidence" value="ECO:0007669"/>
    <property type="project" value="UniProtKB-UniRule"/>
</dbReference>
<evidence type="ECO:0000313" key="10">
    <source>
        <dbReference type="Proteomes" id="UP000554837"/>
    </source>
</evidence>
<dbReference type="GO" id="GO:0046872">
    <property type="term" value="F:metal ion binding"/>
    <property type="evidence" value="ECO:0007669"/>
    <property type="project" value="UniProtKB-KW"/>
</dbReference>
<protein>
    <recommendedName>
        <fullName evidence="7">Thioredoxin</fullName>
    </recommendedName>
</protein>
<keyword evidence="6" id="KW-0676">Redox-active center</keyword>
<dbReference type="GO" id="GO:0045454">
    <property type="term" value="P:cell redox homeostasis"/>
    <property type="evidence" value="ECO:0007669"/>
    <property type="project" value="TreeGrafter"/>
</dbReference>
<dbReference type="NCBIfam" id="NF008229">
    <property type="entry name" value="PRK10996.1"/>
    <property type="match status" value="1"/>
</dbReference>
<evidence type="ECO:0000256" key="1">
    <source>
        <dbReference type="ARBA" id="ARBA00008987"/>
    </source>
</evidence>
<reference evidence="9 10" key="1">
    <citation type="submission" date="2020-08" db="EMBL/GenBank/DDBJ databases">
        <title>Genomic Encyclopedia of Type Strains, Phase IV (KMG-IV): sequencing the most valuable type-strain genomes for metagenomic binning, comparative biology and taxonomic classification.</title>
        <authorList>
            <person name="Goeker M."/>
        </authorList>
    </citation>
    <scope>NUCLEOTIDE SEQUENCE [LARGE SCALE GENOMIC DNA]</scope>
    <source>
        <strain evidence="9 10">DSM 23958</strain>
    </source>
</reference>
<dbReference type="InterPro" id="IPR049299">
    <property type="entry name" value="Thio2_N"/>
</dbReference>
<evidence type="ECO:0000256" key="4">
    <source>
        <dbReference type="ARBA" id="ARBA00022982"/>
    </source>
</evidence>
<dbReference type="PANTHER" id="PTHR45663:SF11">
    <property type="entry name" value="GEO12009P1"/>
    <property type="match status" value="1"/>
</dbReference>
<dbReference type="InterPro" id="IPR005746">
    <property type="entry name" value="Thioredoxin"/>
</dbReference>
<dbReference type="Gene3D" id="2.30.30.380">
    <property type="entry name" value="Zn-finger domain of Sec23/24"/>
    <property type="match status" value="1"/>
</dbReference>
<dbReference type="Proteomes" id="UP000554837">
    <property type="component" value="Unassembled WGS sequence"/>
</dbReference>
<evidence type="ECO:0000256" key="2">
    <source>
        <dbReference type="ARBA" id="ARBA00022448"/>
    </source>
</evidence>
<dbReference type="CDD" id="cd02947">
    <property type="entry name" value="TRX_family"/>
    <property type="match status" value="1"/>
</dbReference>